<proteinExistence type="predicted"/>
<feature type="region of interest" description="Disordered" evidence="4">
    <location>
        <begin position="147"/>
        <end position="287"/>
    </location>
</feature>
<evidence type="ECO:0000313" key="7">
    <source>
        <dbReference type="Proteomes" id="UP000187209"/>
    </source>
</evidence>
<feature type="compositionally biased region" description="Acidic residues" evidence="4">
    <location>
        <begin position="9"/>
        <end position="21"/>
    </location>
</feature>
<keyword evidence="2" id="KW-0396">Initiation factor</keyword>
<dbReference type="Proteomes" id="UP000187209">
    <property type="component" value="Unassembled WGS sequence"/>
</dbReference>
<protein>
    <recommendedName>
        <fullName evidence="5">Eukaryotic translation initiation factor 3 subunit C N-terminal domain-containing protein</fullName>
    </recommendedName>
</protein>
<evidence type="ECO:0000256" key="4">
    <source>
        <dbReference type="SAM" id="MobiDB-lite"/>
    </source>
</evidence>
<sequence length="837" mass="97608">MASRFQLVDSDESDYENEDSNEEKRVEDRRQWFDDSSEEEDETRVVRSQKVKKWEILTNHCAKIKNKLKIQDYVSTVSEFEELNKQLSKSENVIQAEGIPIFYIRTLARLEDAVNNLTKEAQKKLSSNNAKSFNKLKANLKKHNKNYEEDINKFRTNPIESEESSESESEEKPKDKKKVEDKKTHGKGKKKSDSEDEEEDDEEEEDDDEDDKKKDSDEESEEEEWGEGSSDKDSSDVDERPVDPQNRRAFWTIKEDAKDEKEKKVDDSRRKPRDKKEDIKEAKKEELKKESFTPEVISAKLKEILERRTKKASNPEVYIQDVKNLLSYCKDSELSLQMLNLLSLLEIENSKDTITAVMPRTVWTSLHDYTLRTLNIYNPKLPLPENLDETRQTIIASLALRVERLSKELTKSFKYLDAKSSEYATRLTDTILLSRLIHKVMKFYETIEDKKNMSRLAVLAIYEIHYIHDDLLEEMRNKSKDSTNEVFYSITDSQNYINKLSALVFKEGELRDKVFTGLMVSYHHALHGRYNEARKFFLMSNTSSLHNDLTIQVFINRVIVQIGLSAFYTGNVPAAFKSLNEIVSTHRLKELLAQTISLTKEKAAIQDDKKRAMPYHMYMSTDVIETVYFICAMITDLPKMAMNPSEPDKFTMSRYFKKLLDFHDRQASTGLTEGFREFIIAAAHKLRKGYWKEAYEVLEGLDTWRFVPRQGEVKKLLLENLKECGMITYLLTYSDYYENFSKKQLSEKFDITVKRVEKALNPLILAGDVDAYWDGDFLILKPPSMNKYETSGEKGKEKAQHADMTEKLNELSNYLAHTGDNKFTVSNRKKKPLRRPT</sequence>
<keyword evidence="3" id="KW-0648">Protein biosynthesis</keyword>
<evidence type="ECO:0000256" key="1">
    <source>
        <dbReference type="ARBA" id="ARBA00022490"/>
    </source>
</evidence>
<comment type="caution">
    <text evidence="6">The sequence shown here is derived from an EMBL/GenBank/DDBJ whole genome shotgun (WGS) entry which is preliminary data.</text>
</comment>
<dbReference type="PANTHER" id="PTHR13937:SF0">
    <property type="entry name" value="EUKARYOTIC TRANSLATION INITIATION FACTOR 3 SUBUNIT C-RELATED"/>
    <property type="match status" value="1"/>
</dbReference>
<feature type="compositionally biased region" description="Acidic residues" evidence="4">
    <location>
        <begin position="194"/>
        <end position="210"/>
    </location>
</feature>
<dbReference type="Pfam" id="PF05470">
    <property type="entry name" value="eIF-3c_N"/>
    <property type="match status" value="1"/>
</dbReference>
<dbReference type="EMBL" id="MPUH01000232">
    <property type="protein sequence ID" value="OMJ85588.1"/>
    <property type="molecule type" value="Genomic_DNA"/>
</dbReference>
<dbReference type="GO" id="GO:0005852">
    <property type="term" value="C:eukaryotic translation initiation factor 3 complex"/>
    <property type="evidence" value="ECO:0007669"/>
    <property type="project" value="InterPro"/>
</dbReference>
<keyword evidence="1" id="KW-0963">Cytoplasm</keyword>
<evidence type="ECO:0000313" key="6">
    <source>
        <dbReference type="EMBL" id="OMJ85588.1"/>
    </source>
</evidence>
<feature type="compositionally biased region" description="Basic and acidic residues" evidence="4">
    <location>
        <begin position="229"/>
        <end position="246"/>
    </location>
</feature>
<reference evidence="6 7" key="1">
    <citation type="submission" date="2016-11" db="EMBL/GenBank/DDBJ databases">
        <title>The macronuclear genome of Stentor coeruleus: a giant cell with tiny introns.</title>
        <authorList>
            <person name="Slabodnick M."/>
            <person name="Ruby J.G."/>
            <person name="Reiff S.B."/>
            <person name="Swart E.C."/>
            <person name="Gosai S."/>
            <person name="Prabakaran S."/>
            <person name="Witkowska E."/>
            <person name="Larue G.E."/>
            <person name="Fisher S."/>
            <person name="Freeman R.M."/>
            <person name="Gunawardena J."/>
            <person name="Chu W."/>
            <person name="Stover N.A."/>
            <person name="Gregory B.D."/>
            <person name="Nowacki M."/>
            <person name="Derisi J."/>
            <person name="Roy S.W."/>
            <person name="Marshall W.F."/>
            <person name="Sood P."/>
        </authorList>
    </citation>
    <scope>NUCLEOTIDE SEQUENCE [LARGE SCALE GENOMIC DNA]</scope>
    <source>
        <strain evidence="6">WM001</strain>
    </source>
</reference>
<dbReference type="AlphaFoldDB" id="A0A1R2C999"/>
<dbReference type="InterPro" id="IPR027516">
    <property type="entry name" value="EIF3C"/>
</dbReference>
<name>A0A1R2C999_9CILI</name>
<feature type="compositionally biased region" description="Acidic residues" evidence="4">
    <location>
        <begin position="160"/>
        <end position="169"/>
    </location>
</feature>
<evidence type="ECO:0000256" key="2">
    <source>
        <dbReference type="ARBA" id="ARBA00022540"/>
    </source>
</evidence>
<dbReference type="PANTHER" id="PTHR13937">
    <property type="entry name" value="EUKARYOTIC TRANSLATION INITATION FACTOR 3, SUBUNIT 8 EIF3S8 -RELATED"/>
    <property type="match status" value="1"/>
</dbReference>
<gene>
    <name evidence="6" type="ORF">SteCoe_13064</name>
</gene>
<dbReference type="GO" id="GO:0031369">
    <property type="term" value="F:translation initiation factor binding"/>
    <property type="evidence" value="ECO:0007669"/>
    <property type="project" value="InterPro"/>
</dbReference>
<organism evidence="6 7">
    <name type="scientific">Stentor coeruleus</name>
    <dbReference type="NCBI Taxonomy" id="5963"/>
    <lineage>
        <taxon>Eukaryota</taxon>
        <taxon>Sar</taxon>
        <taxon>Alveolata</taxon>
        <taxon>Ciliophora</taxon>
        <taxon>Postciliodesmatophora</taxon>
        <taxon>Heterotrichea</taxon>
        <taxon>Heterotrichida</taxon>
        <taxon>Stentoridae</taxon>
        <taxon>Stentor</taxon>
    </lineage>
</organism>
<evidence type="ECO:0000259" key="5">
    <source>
        <dbReference type="Pfam" id="PF05470"/>
    </source>
</evidence>
<dbReference type="InterPro" id="IPR008905">
    <property type="entry name" value="EIF3C_N_dom"/>
</dbReference>
<accession>A0A1R2C999</accession>
<feature type="region of interest" description="Disordered" evidence="4">
    <location>
        <begin position="1"/>
        <end position="39"/>
    </location>
</feature>
<feature type="compositionally biased region" description="Basic and acidic residues" evidence="4">
    <location>
        <begin position="22"/>
        <end position="33"/>
    </location>
</feature>
<keyword evidence="7" id="KW-1185">Reference proteome</keyword>
<feature type="compositionally biased region" description="Basic and acidic residues" evidence="4">
    <location>
        <begin position="253"/>
        <end position="287"/>
    </location>
</feature>
<feature type="compositionally biased region" description="Basic and acidic residues" evidence="4">
    <location>
        <begin position="170"/>
        <end position="183"/>
    </location>
</feature>
<evidence type="ECO:0000256" key="3">
    <source>
        <dbReference type="ARBA" id="ARBA00022917"/>
    </source>
</evidence>
<feature type="domain" description="Eukaryotic translation initiation factor 3 subunit C N-terminal" evidence="5">
    <location>
        <begin position="213"/>
        <end position="644"/>
    </location>
</feature>
<dbReference type="GO" id="GO:0003723">
    <property type="term" value="F:RNA binding"/>
    <property type="evidence" value="ECO:0007669"/>
    <property type="project" value="InterPro"/>
</dbReference>
<dbReference type="OrthoDB" id="29647at2759"/>
<feature type="compositionally biased region" description="Acidic residues" evidence="4">
    <location>
        <begin position="217"/>
        <end position="226"/>
    </location>
</feature>
<dbReference type="GO" id="GO:0003743">
    <property type="term" value="F:translation initiation factor activity"/>
    <property type="evidence" value="ECO:0007669"/>
    <property type="project" value="UniProtKB-KW"/>
</dbReference>